<feature type="transmembrane region" description="Helical" evidence="7">
    <location>
        <begin position="6"/>
        <end position="22"/>
    </location>
</feature>
<evidence type="ECO:0000313" key="10">
    <source>
        <dbReference type="RefSeq" id="XP_031552516.1"/>
    </source>
</evidence>
<feature type="transmembrane region" description="Helical" evidence="7">
    <location>
        <begin position="43"/>
        <end position="64"/>
    </location>
</feature>
<keyword evidence="4 7" id="KW-1133">Transmembrane helix</keyword>
<keyword evidence="5 7" id="KW-0472">Membrane</keyword>
<comment type="subcellular location">
    <subcellularLocation>
        <location evidence="1">Cell membrane</location>
        <topology evidence="1">Multi-pass membrane protein</topology>
    </subcellularLocation>
</comment>
<evidence type="ECO:0000256" key="3">
    <source>
        <dbReference type="ARBA" id="ARBA00022692"/>
    </source>
</evidence>
<keyword evidence="6" id="KW-0297">G-protein coupled receptor</keyword>
<organism evidence="9 10">
    <name type="scientific">Actinia tenebrosa</name>
    <name type="common">Australian red waratah sea anemone</name>
    <dbReference type="NCBI Taxonomy" id="6105"/>
    <lineage>
        <taxon>Eukaryota</taxon>
        <taxon>Metazoa</taxon>
        <taxon>Cnidaria</taxon>
        <taxon>Anthozoa</taxon>
        <taxon>Hexacorallia</taxon>
        <taxon>Actiniaria</taxon>
        <taxon>Actiniidae</taxon>
        <taxon>Actinia</taxon>
    </lineage>
</organism>
<gene>
    <name evidence="10" type="primary">LOC116289712</name>
</gene>
<accession>A0A6P8HAA0</accession>
<keyword evidence="3 6" id="KW-0812">Transmembrane</keyword>
<dbReference type="RefSeq" id="XP_031552516.1">
    <property type="nucleotide sequence ID" value="XM_031696656.1"/>
</dbReference>
<protein>
    <submittedName>
        <fullName evidence="10">G-protein coupled receptor 3-like</fullName>
    </submittedName>
</protein>
<dbReference type="InParanoid" id="A0A6P8HAA0"/>
<evidence type="ECO:0000256" key="1">
    <source>
        <dbReference type="ARBA" id="ARBA00004651"/>
    </source>
</evidence>
<keyword evidence="2" id="KW-1003">Cell membrane</keyword>
<dbReference type="KEGG" id="aten:116289712"/>
<feature type="transmembrane region" description="Helical" evidence="7">
    <location>
        <begin position="162"/>
        <end position="185"/>
    </location>
</feature>
<evidence type="ECO:0000313" key="9">
    <source>
        <dbReference type="Proteomes" id="UP000515163"/>
    </source>
</evidence>
<keyword evidence="9" id="KW-1185">Reference proteome</keyword>
<feature type="transmembrane region" description="Helical" evidence="7">
    <location>
        <begin position="130"/>
        <end position="156"/>
    </location>
</feature>
<dbReference type="OrthoDB" id="5983689at2759"/>
<feature type="transmembrane region" description="Helical" evidence="7">
    <location>
        <begin position="70"/>
        <end position="94"/>
    </location>
</feature>
<keyword evidence="6" id="KW-0807">Transducer</keyword>
<dbReference type="InterPro" id="IPR017452">
    <property type="entry name" value="GPCR_Rhodpsn_7TM"/>
</dbReference>
<dbReference type="Pfam" id="PF00001">
    <property type="entry name" value="7tm_1"/>
    <property type="match status" value="2"/>
</dbReference>
<dbReference type="Proteomes" id="UP000515163">
    <property type="component" value="Unplaced"/>
</dbReference>
<dbReference type="GO" id="GO:0005886">
    <property type="term" value="C:plasma membrane"/>
    <property type="evidence" value="ECO:0007669"/>
    <property type="project" value="UniProtKB-SubCell"/>
</dbReference>
<comment type="similarity">
    <text evidence="6">Belongs to the G-protein coupled receptor 1 family.</text>
</comment>
<evidence type="ECO:0000259" key="8">
    <source>
        <dbReference type="PROSITE" id="PS50262"/>
    </source>
</evidence>
<dbReference type="AlphaFoldDB" id="A0A6P8HAA0"/>
<dbReference type="PROSITE" id="PS00237">
    <property type="entry name" value="G_PROTEIN_RECEP_F1_1"/>
    <property type="match status" value="1"/>
</dbReference>
<evidence type="ECO:0000256" key="7">
    <source>
        <dbReference type="SAM" id="Phobius"/>
    </source>
</evidence>
<dbReference type="InterPro" id="IPR000276">
    <property type="entry name" value="GPCR_Rhodpsn"/>
</dbReference>
<dbReference type="CDD" id="cd00637">
    <property type="entry name" value="7tm_classA_rhodopsin-like"/>
    <property type="match status" value="1"/>
</dbReference>
<dbReference type="GO" id="GO:0004930">
    <property type="term" value="F:G protein-coupled receptor activity"/>
    <property type="evidence" value="ECO:0007669"/>
    <property type="project" value="UniProtKB-KW"/>
</dbReference>
<dbReference type="SUPFAM" id="SSF81321">
    <property type="entry name" value="Family A G protein-coupled receptor-like"/>
    <property type="match status" value="1"/>
</dbReference>
<reference evidence="10" key="1">
    <citation type="submission" date="2025-08" db="UniProtKB">
        <authorList>
            <consortium name="RefSeq"/>
        </authorList>
    </citation>
    <scope>IDENTIFICATION</scope>
    <source>
        <tissue evidence="10">Tentacle</tissue>
    </source>
</reference>
<proteinExistence type="inferred from homology"/>
<sequence length="199" mass="22942">MYHLSLTIIATSSFLILTTITIDRFLALRLHLRYQEIATRRRCFITLFCIFVFSIAVGLCKELIEKKGTLIRVLTIISVFSFLSLLFLNAYLIFEISRVIRRHSVQIHSQQQSVKQSIDMPRYKKSVNTMYYVIGAFVLCYVPYAIVFAAITAINVSPTNAAYAMATVETLVMLNGVLNPIIYCWRIKELREKAMKMLH</sequence>
<dbReference type="PRINTS" id="PR00237">
    <property type="entry name" value="GPCRRHODOPSN"/>
</dbReference>
<dbReference type="PROSITE" id="PS50262">
    <property type="entry name" value="G_PROTEIN_RECEP_F1_2"/>
    <property type="match status" value="1"/>
</dbReference>
<name>A0A6P8HAA0_ACTTE</name>
<evidence type="ECO:0000256" key="5">
    <source>
        <dbReference type="ARBA" id="ARBA00023136"/>
    </source>
</evidence>
<dbReference type="PANTHER" id="PTHR22750">
    <property type="entry name" value="G-PROTEIN COUPLED RECEPTOR"/>
    <property type="match status" value="1"/>
</dbReference>
<evidence type="ECO:0000256" key="6">
    <source>
        <dbReference type="RuleBase" id="RU000688"/>
    </source>
</evidence>
<dbReference type="GeneID" id="116289712"/>
<feature type="domain" description="G-protein coupled receptors family 1 profile" evidence="8">
    <location>
        <begin position="1"/>
        <end position="183"/>
    </location>
</feature>
<dbReference type="Gene3D" id="1.20.1070.10">
    <property type="entry name" value="Rhodopsin 7-helix transmembrane proteins"/>
    <property type="match status" value="1"/>
</dbReference>
<evidence type="ECO:0000256" key="4">
    <source>
        <dbReference type="ARBA" id="ARBA00022989"/>
    </source>
</evidence>
<evidence type="ECO:0000256" key="2">
    <source>
        <dbReference type="ARBA" id="ARBA00022475"/>
    </source>
</evidence>
<keyword evidence="6" id="KW-0675">Receptor</keyword>